<dbReference type="AlphaFoldDB" id="A0A5N5UP19"/>
<sequence length="151" mass="16013">MVRRVIAAAGATVGLVALAPPAGATDYTGQLVLLQQGTVKCLVSANDGTFGGGPMTVCALSNGEPWGKAPFEESKWNQRLNLVVVRGTGEFYRDRGLLPDPAQLPAAPVSVDSGTYQVNGWTIQPQGLRTQISYDATGHGMFINQYDTRGF</sequence>
<feature type="signal peptide" evidence="1">
    <location>
        <begin position="1"/>
        <end position="24"/>
    </location>
</feature>
<dbReference type="Proteomes" id="UP000325690">
    <property type="component" value="Unassembled WGS sequence"/>
</dbReference>
<proteinExistence type="predicted"/>
<name>A0A5N5UP19_MYCPH</name>
<evidence type="ECO:0000256" key="1">
    <source>
        <dbReference type="SAM" id="SignalP"/>
    </source>
</evidence>
<evidence type="ECO:0000313" key="2">
    <source>
        <dbReference type="EMBL" id="KAB7751341.1"/>
    </source>
</evidence>
<dbReference type="RefSeq" id="WP_061482223.1">
    <property type="nucleotide sequence ID" value="NZ_ANBO01000002.1"/>
</dbReference>
<comment type="caution">
    <text evidence="2">The sequence shown here is derived from an EMBL/GenBank/DDBJ whole genome shotgun (WGS) entry which is preliminary data.</text>
</comment>
<evidence type="ECO:0000313" key="3">
    <source>
        <dbReference type="Proteomes" id="UP000325690"/>
    </source>
</evidence>
<gene>
    <name evidence="2" type="ORF">MPHL21000_24380</name>
</gene>
<protein>
    <submittedName>
        <fullName evidence="2">Uncharacterized protein</fullName>
    </submittedName>
</protein>
<organism evidence="2 3">
    <name type="scientific">Mycolicibacterium phlei DSM 43239 = CCUG 21000</name>
    <dbReference type="NCBI Taxonomy" id="1226750"/>
    <lineage>
        <taxon>Bacteria</taxon>
        <taxon>Bacillati</taxon>
        <taxon>Actinomycetota</taxon>
        <taxon>Actinomycetes</taxon>
        <taxon>Mycobacteriales</taxon>
        <taxon>Mycobacteriaceae</taxon>
        <taxon>Mycolicibacterium</taxon>
    </lineage>
</organism>
<dbReference type="GeneID" id="74302335"/>
<keyword evidence="1" id="KW-0732">Signal</keyword>
<feature type="chain" id="PRO_5024424678" evidence="1">
    <location>
        <begin position="25"/>
        <end position="151"/>
    </location>
</feature>
<dbReference type="EMBL" id="ANBP01000055">
    <property type="protein sequence ID" value="KAB7751341.1"/>
    <property type="molecule type" value="Genomic_DNA"/>
</dbReference>
<accession>A0A5N5UP19</accession>
<keyword evidence="3" id="KW-1185">Reference proteome</keyword>
<reference evidence="2 3" key="1">
    <citation type="submission" date="2012-10" db="EMBL/GenBank/DDBJ databases">
        <title>The draft sequence of the Mycobacterium pheli genome.</title>
        <authorList>
            <person name="Pettersson B.M.F."/>
            <person name="Das S."/>
            <person name="Dasgupta S."/>
            <person name="Bhattacharya A."/>
            <person name="Kirsebom L.A."/>
        </authorList>
    </citation>
    <scope>NUCLEOTIDE SEQUENCE [LARGE SCALE GENOMIC DNA]</scope>
    <source>
        <strain evidence="2 3">CCUG 21000</strain>
    </source>
</reference>